<keyword evidence="2" id="KW-0813">Transport</keyword>
<evidence type="ECO:0000256" key="2">
    <source>
        <dbReference type="ARBA" id="ARBA00022448"/>
    </source>
</evidence>
<feature type="transmembrane region" description="Helical" evidence="8">
    <location>
        <begin position="461"/>
        <end position="482"/>
    </location>
</feature>
<sequence length="597" mass="68659">MAEMVKPFQRLKWGIFPVRRIVDEDSDGNFIDTSYQDSSLTSEGDSIEKTNAQLEVSSITKEEEPEIEYRDEKDRPWWKCFDEYEYRVTSQQKKSRKWYRWFHDDDTSEEKKFITKIDILLTFYSLMAYWVKYLDQTNLTNAYIGGIKEAIGMEGNDFINTQVMFTVGNIVLQIPFMYIFYALPLNYVLPALDISWSVLTICTAQVTNVPSLKAIRFFIGAFEAPTYIAYHSLFASWFKASTGEVARRAGFFYMGQFLGILTSGVLSGAIKRNLGGVNGYEAWQWIFIIDGIISFAVGIIGIYMIPGTPEDCYSIFLSDEDIRIARRRMRKDQKDAKPRENAFYYFFEWNLWKRILTSWHIYVLALWTAFCWNNSNGTSGAYPLWLQSLKKGDGVTPRFDGGTLQDYTSLTPALGILWLILTTSIADFLASRYGAIIFSQVFNVLGNLLLAIWHIPEGAKWFAFCMQYWGWSSSPVLYSFLGDICRRDVRERQIILVCCSIFGQMTSAWISVLVWKTVEAPRFLKGYSFTAASGFALAVWSFLVLYLYRRQERTKALDNNIVLYDSSKGEEKGVSIEQSRGRSNSAGSMEVKVLDCQ</sequence>
<name>A0A8H7ZEZ5_9ASCO</name>
<dbReference type="SUPFAM" id="SSF103473">
    <property type="entry name" value="MFS general substrate transporter"/>
    <property type="match status" value="1"/>
</dbReference>
<keyword evidence="4 8" id="KW-1133">Transmembrane helix</keyword>
<dbReference type="EMBL" id="JAEOAQ010000002">
    <property type="protein sequence ID" value="KAG5420595.1"/>
    <property type="molecule type" value="Genomic_DNA"/>
</dbReference>
<dbReference type="Proteomes" id="UP000669133">
    <property type="component" value="Unassembled WGS sequence"/>
</dbReference>
<dbReference type="OrthoDB" id="3639251at2759"/>
<dbReference type="InterPro" id="IPR011701">
    <property type="entry name" value="MFS"/>
</dbReference>
<dbReference type="GeneID" id="93651105"/>
<comment type="subcellular location">
    <subcellularLocation>
        <location evidence="1">Membrane</location>
        <topology evidence="1">Multi-pass membrane protein</topology>
    </subcellularLocation>
</comment>
<feature type="compositionally biased region" description="Polar residues" evidence="7">
    <location>
        <begin position="576"/>
        <end position="587"/>
    </location>
</feature>
<dbReference type="PANTHER" id="PTHR43791">
    <property type="entry name" value="PERMEASE-RELATED"/>
    <property type="match status" value="1"/>
</dbReference>
<dbReference type="FunFam" id="1.20.1250.20:FF:000065">
    <property type="entry name" value="Putative MFS pantothenate transporter"/>
    <property type="match status" value="1"/>
</dbReference>
<evidence type="ECO:0000256" key="4">
    <source>
        <dbReference type="ARBA" id="ARBA00022989"/>
    </source>
</evidence>
<evidence type="ECO:0000256" key="3">
    <source>
        <dbReference type="ARBA" id="ARBA00022692"/>
    </source>
</evidence>
<feature type="transmembrane region" description="Helical" evidence="8">
    <location>
        <begin position="433"/>
        <end position="455"/>
    </location>
</feature>
<evidence type="ECO:0000256" key="7">
    <source>
        <dbReference type="SAM" id="MobiDB-lite"/>
    </source>
</evidence>
<keyword evidence="10" id="KW-1185">Reference proteome</keyword>
<dbReference type="Gene3D" id="1.20.1250.20">
    <property type="entry name" value="MFS general substrate transporter like domains"/>
    <property type="match status" value="1"/>
</dbReference>
<dbReference type="PANTHER" id="PTHR43791:SF15">
    <property type="entry name" value="TRANSPORTER SEO1-RELATED"/>
    <property type="match status" value="1"/>
</dbReference>
<feature type="transmembrane region" description="Helical" evidence="8">
    <location>
        <begin position="355"/>
        <end position="375"/>
    </location>
</feature>
<dbReference type="GO" id="GO:0022857">
    <property type="term" value="F:transmembrane transporter activity"/>
    <property type="evidence" value="ECO:0007669"/>
    <property type="project" value="InterPro"/>
</dbReference>
<comment type="similarity">
    <text evidence="6">Belongs to the major facilitator superfamily. Allantoate permease family.</text>
</comment>
<keyword evidence="5 8" id="KW-0472">Membrane</keyword>
<comment type="caution">
    <text evidence="9">The sequence shown here is derived from an EMBL/GenBank/DDBJ whole genome shotgun (WGS) entry which is preliminary data.</text>
</comment>
<reference evidence="9 10" key="1">
    <citation type="submission" date="2020-12" db="EMBL/GenBank/DDBJ databases">
        <title>Effect of drift, selection, and recombination on the evolution of hybrid genomes in Candida yeast pathogens.</title>
        <authorList>
            <person name="Mixao V."/>
            <person name="Ksiezopolska E."/>
            <person name="Saus E."/>
            <person name="Boekhout T."/>
            <person name="Gacser A."/>
            <person name="Gabaldon T."/>
        </authorList>
    </citation>
    <scope>NUCLEOTIDE SEQUENCE [LARGE SCALE GENOMIC DNA]</scope>
    <source>
        <strain evidence="9 10">BP57</strain>
    </source>
</reference>
<feature type="transmembrane region" description="Helical" evidence="8">
    <location>
        <begin position="217"/>
        <end position="238"/>
    </location>
</feature>
<organism evidence="9 10">
    <name type="scientific">Candida metapsilosis</name>
    <dbReference type="NCBI Taxonomy" id="273372"/>
    <lineage>
        <taxon>Eukaryota</taxon>
        <taxon>Fungi</taxon>
        <taxon>Dikarya</taxon>
        <taxon>Ascomycota</taxon>
        <taxon>Saccharomycotina</taxon>
        <taxon>Pichiomycetes</taxon>
        <taxon>Debaryomycetaceae</taxon>
        <taxon>Candida/Lodderomyces clade</taxon>
        <taxon>Candida</taxon>
    </lineage>
</organism>
<accession>A0A8H7ZEZ5</accession>
<dbReference type="RefSeq" id="XP_067549711.1">
    <property type="nucleotide sequence ID" value="XM_067691335.1"/>
</dbReference>
<evidence type="ECO:0000313" key="10">
    <source>
        <dbReference type="Proteomes" id="UP000669133"/>
    </source>
</evidence>
<feature type="transmembrane region" description="Helical" evidence="8">
    <location>
        <begin position="407"/>
        <end position="426"/>
    </location>
</feature>
<evidence type="ECO:0000256" key="1">
    <source>
        <dbReference type="ARBA" id="ARBA00004141"/>
    </source>
</evidence>
<evidence type="ECO:0000256" key="5">
    <source>
        <dbReference type="ARBA" id="ARBA00023136"/>
    </source>
</evidence>
<dbReference type="GO" id="GO:0016020">
    <property type="term" value="C:membrane"/>
    <property type="evidence" value="ECO:0007669"/>
    <property type="project" value="UniProtKB-SubCell"/>
</dbReference>
<dbReference type="AlphaFoldDB" id="A0A8H7ZEZ5"/>
<feature type="transmembrane region" description="Helical" evidence="8">
    <location>
        <begin position="163"/>
        <end position="183"/>
    </location>
</feature>
<proteinExistence type="inferred from homology"/>
<feature type="region of interest" description="Disordered" evidence="7">
    <location>
        <begin position="574"/>
        <end position="597"/>
    </location>
</feature>
<feature type="transmembrane region" description="Helical" evidence="8">
    <location>
        <begin position="527"/>
        <end position="548"/>
    </location>
</feature>
<keyword evidence="3 8" id="KW-0812">Transmembrane</keyword>
<dbReference type="InterPro" id="IPR036259">
    <property type="entry name" value="MFS_trans_sf"/>
</dbReference>
<evidence type="ECO:0000256" key="8">
    <source>
        <dbReference type="SAM" id="Phobius"/>
    </source>
</evidence>
<feature type="transmembrane region" description="Helical" evidence="8">
    <location>
        <begin position="282"/>
        <end position="305"/>
    </location>
</feature>
<feature type="transmembrane region" description="Helical" evidence="8">
    <location>
        <begin position="494"/>
        <end position="515"/>
    </location>
</feature>
<dbReference type="Pfam" id="PF07690">
    <property type="entry name" value="MFS_1"/>
    <property type="match status" value="1"/>
</dbReference>
<evidence type="ECO:0000256" key="6">
    <source>
        <dbReference type="ARBA" id="ARBA00037968"/>
    </source>
</evidence>
<evidence type="ECO:0000313" key="9">
    <source>
        <dbReference type="EMBL" id="KAG5420595.1"/>
    </source>
</evidence>
<protein>
    <submittedName>
        <fullName evidence="9">SEO1</fullName>
    </submittedName>
</protein>
<feature type="transmembrane region" description="Helical" evidence="8">
    <location>
        <begin position="250"/>
        <end position="270"/>
    </location>
</feature>
<gene>
    <name evidence="9" type="ORF">I9W82_002476</name>
</gene>